<accession>A0ABW5FP65</accession>
<dbReference type="EMBL" id="JBHUKY010000108">
    <property type="protein sequence ID" value="MFD2414516.1"/>
    <property type="molecule type" value="Genomic_DNA"/>
</dbReference>
<dbReference type="InterPro" id="IPR036736">
    <property type="entry name" value="ACP-like_sf"/>
</dbReference>
<evidence type="ECO:0000256" key="1">
    <source>
        <dbReference type="ARBA" id="ARBA00022450"/>
    </source>
</evidence>
<evidence type="ECO:0000313" key="4">
    <source>
        <dbReference type="EMBL" id="MFD2414516.1"/>
    </source>
</evidence>
<evidence type="ECO:0000259" key="3">
    <source>
        <dbReference type="PROSITE" id="PS50075"/>
    </source>
</evidence>
<evidence type="ECO:0000256" key="2">
    <source>
        <dbReference type="ARBA" id="ARBA00022553"/>
    </source>
</evidence>
<dbReference type="RefSeq" id="WP_379313774.1">
    <property type="nucleotide sequence ID" value="NZ_JBHUKY010000108.1"/>
</dbReference>
<dbReference type="Pfam" id="PF13193">
    <property type="entry name" value="AMP-binding_C"/>
    <property type="match status" value="1"/>
</dbReference>
<dbReference type="PROSITE" id="PS50075">
    <property type="entry name" value="CARRIER"/>
    <property type="match status" value="1"/>
</dbReference>
<feature type="domain" description="Carrier" evidence="3">
    <location>
        <begin position="95"/>
        <end position="147"/>
    </location>
</feature>
<dbReference type="PROSITE" id="PS00012">
    <property type="entry name" value="PHOSPHOPANTETHEINE"/>
    <property type="match status" value="1"/>
</dbReference>
<protein>
    <submittedName>
        <fullName evidence="4">Phosphopantetheine-binding protein</fullName>
    </submittedName>
</protein>
<proteinExistence type="predicted"/>
<dbReference type="PANTHER" id="PTHR44845:SF7">
    <property type="entry name" value="PLIPASTATIN SYNTHASE SUBUNIT D"/>
    <property type="match status" value="1"/>
</dbReference>
<gene>
    <name evidence="4" type="ORF">ACFSX3_32220</name>
</gene>
<dbReference type="Pfam" id="PF00550">
    <property type="entry name" value="PP-binding"/>
    <property type="match status" value="1"/>
</dbReference>
<dbReference type="InterPro" id="IPR025110">
    <property type="entry name" value="AMP-bd_C"/>
</dbReference>
<dbReference type="SUPFAM" id="SSF56801">
    <property type="entry name" value="Acetyl-CoA synthetase-like"/>
    <property type="match status" value="1"/>
</dbReference>
<name>A0ABW5FP65_9BACL</name>
<feature type="non-terminal residue" evidence="4">
    <location>
        <position position="1"/>
    </location>
</feature>
<keyword evidence="5" id="KW-1185">Reference proteome</keyword>
<keyword evidence="1" id="KW-0596">Phosphopantetheine</keyword>
<reference evidence="5" key="1">
    <citation type="journal article" date="2019" name="Int. J. Syst. Evol. Microbiol.">
        <title>The Global Catalogue of Microorganisms (GCM) 10K type strain sequencing project: providing services to taxonomists for standard genome sequencing and annotation.</title>
        <authorList>
            <consortium name="The Broad Institute Genomics Platform"/>
            <consortium name="The Broad Institute Genome Sequencing Center for Infectious Disease"/>
            <person name="Wu L."/>
            <person name="Ma J."/>
        </authorList>
    </citation>
    <scope>NUCLEOTIDE SEQUENCE [LARGE SCALE GENOMIC DNA]</scope>
    <source>
        <strain evidence="5">CCM 8725</strain>
    </source>
</reference>
<sequence length="147" mass="16494">EIVHRLLQHTDVKEAVVVARKDEKDESYLCAYVVSGGVFEASELRTYLKRSLPEYMVPSYLVEVERIPLTANGKVDRKALPEPQDLVQAGNEYVAPRSETETKLAAIWQEVLGLSQPVGIRDNFFELGGHSLKATQLVSRIQKQLDA</sequence>
<organism evidence="4 5">
    <name type="scientific">Paenibacillus rhizoplanae</name>
    <dbReference type="NCBI Taxonomy" id="1917181"/>
    <lineage>
        <taxon>Bacteria</taxon>
        <taxon>Bacillati</taxon>
        <taxon>Bacillota</taxon>
        <taxon>Bacilli</taxon>
        <taxon>Bacillales</taxon>
        <taxon>Paenibacillaceae</taxon>
        <taxon>Paenibacillus</taxon>
    </lineage>
</organism>
<dbReference type="Gene3D" id="1.10.1200.10">
    <property type="entry name" value="ACP-like"/>
    <property type="match status" value="1"/>
</dbReference>
<dbReference type="InterPro" id="IPR009081">
    <property type="entry name" value="PP-bd_ACP"/>
</dbReference>
<dbReference type="SUPFAM" id="SSF47336">
    <property type="entry name" value="ACP-like"/>
    <property type="match status" value="1"/>
</dbReference>
<comment type="caution">
    <text evidence="4">The sequence shown here is derived from an EMBL/GenBank/DDBJ whole genome shotgun (WGS) entry which is preliminary data.</text>
</comment>
<dbReference type="InterPro" id="IPR045851">
    <property type="entry name" value="AMP-bd_C_sf"/>
</dbReference>
<keyword evidence="2" id="KW-0597">Phosphoprotein</keyword>
<dbReference type="PANTHER" id="PTHR44845">
    <property type="entry name" value="CARRIER DOMAIN-CONTAINING PROTEIN"/>
    <property type="match status" value="1"/>
</dbReference>
<dbReference type="Proteomes" id="UP001597448">
    <property type="component" value="Unassembled WGS sequence"/>
</dbReference>
<evidence type="ECO:0000313" key="5">
    <source>
        <dbReference type="Proteomes" id="UP001597448"/>
    </source>
</evidence>
<dbReference type="InterPro" id="IPR006162">
    <property type="entry name" value="Ppantetheine_attach_site"/>
</dbReference>
<dbReference type="Gene3D" id="3.30.300.30">
    <property type="match status" value="1"/>
</dbReference>
<feature type="non-terminal residue" evidence="4">
    <location>
        <position position="147"/>
    </location>
</feature>